<comment type="caution">
    <text evidence="7">The sequence shown here is derived from an EMBL/GenBank/DDBJ whole genome shotgun (WGS) entry which is preliminary data.</text>
</comment>
<dbReference type="AlphaFoldDB" id="A0A1G2NFD6"/>
<dbReference type="PIRSF" id="PIRSF035875">
    <property type="entry name" value="RNase_BN"/>
    <property type="match status" value="1"/>
</dbReference>
<feature type="transmembrane region" description="Helical" evidence="6">
    <location>
        <begin position="31"/>
        <end position="51"/>
    </location>
</feature>
<gene>
    <name evidence="7" type="ORF">A2928_04635</name>
</gene>
<keyword evidence="5 6" id="KW-0472">Membrane</keyword>
<evidence type="ECO:0000313" key="7">
    <source>
        <dbReference type="EMBL" id="OHA34159.1"/>
    </source>
</evidence>
<dbReference type="PANTHER" id="PTHR30213">
    <property type="entry name" value="INNER MEMBRANE PROTEIN YHJD"/>
    <property type="match status" value="1"/>
</dbReference>
<protein>
    <submittedName>
        <fullName evidence="7">Uncharacterized protein</fullName>
    </submittedName>
</protein>
<dbReference type="GO" id="GO:0005886">
    <property type="term" value="C:plasma membrane"/>
    <property type="evidence" value="ECO:0007669"/>
    <property type="project" value="UniProtKB-SubCell"/>
</dbReference>
<sequence length="274" mass="30693">MKKYFSKIGSFYALSVLDEVPIRAAALSYSLIFSVIPILYFCILTISLVVVGSDTESALFEILSQNFNEDVANFFRASIDAFRVHEPPLGSFIAGIIVLLVAASNYFYRLNESFRIIFKVARIKRAIFSAILRRIISLIYVILFMIILLATLNAHLFATALTSKLGLVFGEYSLAVSLFTAVWTVGILTLITSLFYRTLSHFYLSWSTSVLSAMLVSSCLYIANVLLNAFFRSPLSVTAFGFASLIALILLWVYYTHYVFLMGSLVAKEMEESL</sequence>
<feature type="transmembrane region" description="Helical" evidence="6">
    <location>
        <begin position="203"/>
        <end position="223"/>
    </location>
</feature>
<feature type="transmembrane region" description="Helical" evidence="6">
    <location>
        <begin position="89"/>
        <end position="110"/>
    </location>
</feature>
<dbReference type="PANTHER" id="PTHR30213:SF1">
    <property type="entry name" value="INNER MEMBRANE PROTEIN YHJD"/>
    <property type="match status" value="1"/>
</dbReference>
<reference evidence="7 8" key="1">
    <citation type="journal article" date="2016" name="Nat. Commun.">
        <title>Thousands of microbial genomes shed light on interconnected biogeochemical processes in an aquifer system.</title>
        <authorList>
            <person name="Anantharaman K."/>
            <person name="Brown C.T."/>
            <person name="Hug L.A."/>
            <person name="Sharon I."/>
            <person name="Castelle C.J."/>
            <person name="Probst A.J."/>
            <person name="Thomas B.C."/>
            <person name="Singh A."/>
            <person name="Wilkins M.J."/>
            <person name="Karaoz U."/>
            <person name="Brodie E.L."/>
            <person name="Williams K.H."/>
            <person name="Hubbard S.S."/>
            <person name="Banfield J.F."/>
        </authorList>
    </citation>
    <scope>NUCLEOTIDE SEQUENCE [LARGE SCALE GENOMIC DNA]</scope>
</reference>
<organism evidence="7 8">
    <name type="scientific">Candidatus Taylorbacteria bacterium RIFCSPLOWO2_01_FULL_45_15b</name>
    <dbReference type="NCBI Taxonomy" id="1802319"/>
    <lineage>
        <taxon>Bacteria</taxon>
        <taxon>Candidatus Tayloriibacteriota</taxon>
    </lineage>
</organism>
<keyword evidence="4 6" id="KW-1133">Transmembrane helix</keyword>
<accession>A0A1G2NFD6</accession>
<evidence type="ECO:0000313" key="8">
    <source>
        <dbReference type="Proteomes" id="UP000176221"/>
    </source>
</evidence>
<proteinExistence type="predicted"/>
<evidence type="ECO:0000256" key="6">
    <source>
        <dbReference type="SAM" id="Phobius"/>
    </source>
</evidence>
<dbReference type="STRING" id="1802319.A2928_04635"/>
<dbReference type="Pfam" id="PF03631">
    <property type="entry name" value="Virul_fac_BrkB"/>
    <property type="match status" value="1"/>
</dbReference>
<feature type="transmembrane region" description="Helical" evidence="6">
    <location>
        <begin position="235"/>
        <end position="255"/>
    </location>
</feature>
<feature type="transmembrane region" description="Helical" evidence="6">
    <location>
        <begin position="131"/>
        <end position="152"/>
    </location>
</feature>
<dbReference type="Proteomes" id="UP000176221">
    <property type="component" value="Unassembled WGS sequence"/>
</dbReference>
<keyword evidence="3 6" id="KW-0812">Transmembrane</keyword>
<dbReference type="EMBL" id="MHRX01000015">
    <property type="protein sequence ID" value="OHA34159.1"/>
    <property type="molecule type" value="Genomic_DNA"/>
</dbReference>
<evidence type="ECO:0000256" key="1">
    <source>
        <dbReference type="ARBA" id="ARBA00004651"/>
    </source>
</evidence>
<evidence type="ECO:0000256" key="3">
    <source>
        <dbReference type="ARBA" id="ARBA00022692"/>
    </source>
</evidence>
<evidence type="ECO:0000256" key="2">
    <source>
        <dbReference type="ARBA" id="ARBA00022475"/>
    </source>
</evidence>
<keyword evidence="2" id="KW-1003">Cell membrane</keyword>
<feature type="transmembrane region" description="Helical" evidence="6">
    <location>
        <begin position="172"/>
        <end position="196"/>
    </location>
</feature>
<evidence type="ECO:0000256" key="4">
    <source>
        <dbReference type="ARBA" id="ARBA00022989"/>
    </source>
</evidence>
<name>A0A1G2NFD6_9BACT</name>
<dbReference type="InterPro" id="IPR017039">
    <property type="entry name" value="Virul_fac_BrkB"/>
</dbReference>
<comment type="subcellular location">
    <subcellularLocation>
        <location evidence="1">Cell membrane</location>
        <topology evidence="1">Multi-pass membrane protein</topology>
    </subcellularLocation>
</comment>
<evidence type="ECO:0000256" key="5">
    <source>
        <dbReference type="ARBA" id="ARBA00023136"/>
    </source>
</evidence>